<dbReference type="EMBL" id="KI914213">
    <property type="protein sequence ID" value="ETV89902.1"/>
    <property type="molecule type" value="Genomic_DNA"/>
</dbReference>
<dbReference type="GeneID" id="20092307"/>
<protein>
    <submittedName>
        <fullName evidence="1">Uncharacterized protein</fullName>
    </submittedName>
</protein>
<dbReference type="RefSeq" id="XP_008881466.1">
    <property type="nucleotide sequence ID" value="XM_008883244.1"/>
</dbReference>
<sequence>MINSPTNNAIVYNIANHTSITVNLVKATPDSVVPSANPSASYKLVHASTIGGTATYVLERSLEATTATDVAILLEAPTIVSLAVGMTAFPDFHHIQGSAELQVSSRGVVAVAPPAATTTPVVPAVASLCDEAAVASTLSVRLGNGPLSMQSVLVGKSACVRVTSSDLLFAWFGLSFTPTTNMINAPTNNAIVYQQRVLK</sequence>
<dbReference type="STRING" id="157072.A0A024T9C4"/>
<evidence type="ECO:0000313" key="1">
    <source>
        <dbReference type="EMBL" id="ETV89902.1"/>
    </source>
</evidence>
<accession>A0A024T9C4</accession>
<reference evidence="1" key="1">
    <citation type="submission" date="2013-12" db="EMBL/GenBank/DDBJ databases">
        <title>The Genome Sequence of Aphanomyces invadans NJM9701.</title>
        <authorList>
            <consortium name="The Broad Institute Genomics Platform"/>
            <person name="Russ C."/>
            <person name="Tyler B."/>
            <person name="van West P."/>
            <person name="Dieguez-Uribeondo J."/>
            <person name="Young S.K."/>
            <person name="Zeng Q."/>
            <person name="Gargeya S."/>
            <person name="Fitzgerald M."/>
            <person name="Abouelleil A."/>
            <person name="Alvarado L."/>
            <person name="Chapman S.B."/>
            <person name="Gainer-Dewar J."/>
            <person name="Goldberg J."/>
            <person name="Griggs A."/>
            <person name="Gujja S."/>
            <person name="Hansen M."/>
            <person name="Howarth C."/>
            <person name="Imamovic A."/>
            <person name="Ireland A."/>
            <person name="Larimer J."/>
            <person name="McCowan C."/>
            <person name="Murphy C."/>
            <person name="Pearson M."/>
            <person name="Poon T.W."/>
            <person name="Priest M."/>
            <person name="Roberts A."/>
            <person name="Saif S."/>
            <person name="Shea T."/>
            <person name="Sykes S."/>
            <person name="Wortman J."/>
            <person name="Nusbaum C."/>
            <person name="Birren B."/>
        </authorList>
    </citation>
    <scope>NUCLEOTIDE SEQUENCE [LARGE SCALE GENOMIC DNA]</scope>
    <source>
        <strain evidence="1">NJM9701</strain>
    </source>
</reference>
<proteinExistence type="predicted"/>
<gene>
    <name evidence="1" type="ORF">H310_15257</name>
</gene>
<name>A0A024T9C4_9STRA</name>
<dbReference type="VEuPathDB" id="FungiDB:H310_15257"/>
<organism evidence="1">
    <name type="scientific">Aphanomyces invadans</name>
    <dbReference type="NCBI Taxonomy" id="157072"/>
    <lineage>
        <taxon>Eukaryota</taxon>
        <taxon>Sar</taxon>
        <taxon>Stramenopiles</taxon>
        <taxon>Oomycota</taxon>
        <taxon>Saprolegniomycetes</taxon>
        <taxon>Saprolegniales</taxon>
        <taxon>Verrucalvaceae</taxon>
        <taxon>Aphanomyces</taxon>
    </lineage>
</organism>
<dbReference type="AlphaFoldDB" id="A0A024T9C4"/>